<evidence type="ECO:0000313" key="2">
    <source>
        <dbReference type="Proteomes" id="UP000321816"/>
    </source>
</evidence>
<evidence type="ECO:0000313" key="1">
    <source>
        <dbReference type="EMBL" id="WWD79740.1"/>
    </source>
</evidence>
<sequence length="95" mass="10782">MPFKLNRKKQTLEATHVQCPSCENISAVEKWNNIVKHTYGDSAPDVRQAAINRKNSFPFQCPSCYKGYSAHVLIFHQSEARRQKLSSSSKPSELS</sequence>
<dbReference type="EMBL" id="CP144914">
    <property type="protein sequence ID" value="WWD79740.1"/>
    <property type="molecule type" value="Genomic_DNA"/>
</dbReference>
<protein>
    <recommendedName>
        <fullName evidence="3">C2H2-type domain-containing protein</fullName>
    </recommendedName>
</protein>
<proteinExistence type="predicted"/>
<dbReference type="KEGG" id="ahal:FTX54_015295"/>
<accession>A0A5C7FLN9</accession>
<name>A0A5C7FLN9_9BACI</name>
<dbReference type="AlphaFoldDB" id="A0A5C7FLN9"/>
<evidence type="ECO:0008006" key="3">
    <source>
        <dbReference type="Google" id="ProtNLM"/>
    </source>
</evidence>
<dbReference type="RefSeq" id="WP_147802792.1">
    <property type="nucleotide sequence ID" value="NZ_CP144914.1"/>
</dbReference>
<dbReference type="OrthoDB" id="2926828at2"/>
<organism evidence="1 2">
    <name type="scientific">Alkalicoccus halolimnae</name>
    <dbReference type="NCBI Taxonomy" id="1667239"/>
    <lineage>
        <taxon>Bacteria</taxon>
        <taxon>Bacillati</taxon>
        <taxon>Bacillota</taxon>
        <taxon>Bacilli</taxon>
        <taxon>Bacillales</taxon>
        <taxon>Bacillaceae</taxon>
        <taxon>Alkalicoccus</taxon>
    </lineage>
</organism>
<keyword evidence="2" id="KW-1185">Reference proteome</keyword>
<dbReference type="Proteomes" id="UP000321816">
    <property type="component" value="Chromosome"/>
</dbReference>
<gene>
    <name evidence="1" type="ORF">FTX54_015295</name>
</gene>
<reference evidence="1 2" key="1">
    <citation type="submission" date="2024-01" db="EMBL/GenBank/DDBJ databases">
        <title>Complete Genome Sequence of Alkalicoccus halolimnae BZ-SZ-XJ29T, a Moderately Halophilic Bacterium Isolated from a Salt Lake.</title>
        <authorList>
            <person name="Zhao B."/>
        </authorList>
    </citation>
    <scope>NUCLEOTIDE SEQUENCE [LARGE SCALE GENOMIC DNA]</scope>
    <source>
        <strain evidence="1 2">BZ-SZ-XJ29</strain>
    </source>
</reference>